<organism evidence="9 10">
    <name type="scientific">Sunxiuqinia elliptica</name>
    <dbReference type="NCBI Taxonomy" id="655355"/>
    <lineage>
        <taxon>Bacteria</taxon>
        <taxon>Pseudomonadati</taxon>
        <taxon>Bacteroidota</taxon>
        <taxon>Bacteroidia</taxon>
        <taxon>Marinilabiliales</taxon>
        <taxon>Prolixibacteraceae</taxon>
        <taxon>Sunxiuqinia</taxon>
    </lineage>
</organism>
<sequence>MKNSIRNIDSELLISLQKGDHSAFEKLFLKYGQKLFVFAVSYLKQKSEAEEIVQEVFMKVWKNRERLKTDTSFQSYLFTIAYNSIRKSFNRKAQVNQFKEEVIDQLDNGDDPIDFENNYQLVIQRLDQFIAEMPERRKNVFVRRKKHGKSLVEIANEYDISVKTVENQITEAMKYLKRRFAEDFPGGLLFFSLFLESR</sequence>
<dbReference type="Gene3D" id="1.10.10.10">
    <property type="entry name" value="Winged helix-like DNA-binding domain superfamily/Winged helix DNA-binding domain"/>
    <property type="match status" value="1"/>
</dbReference>
<dbReference type="NCBIfam" id="TIGR02937">
    <property type="entry name" value="sigma70-ECF"/>
    <property type="match status" value="1"/>
</dbReference>
<dbReference type="SUPFAM" id="SSF88946">
    <property type="entry name" value="Sigma2 domain of RNA polymerase sigma factors"/>
    <property type="match status" value="1"/>
</dbReference>
<evidence type="ECO:0000313" key="9">
    <source>
        <dbReference type="EMBL" id="SFF38095.1"/>
    </source>
</evidence>
<dbReference type="Pfam" id="PF08281">
    <property type="entry name" value="Sigma70_r4_2"/>
    <property type="match status" value="1"/>
</dbReference>
<dbReference type="GO" id="GO:0003677">
    <property type="term" value="F:DNA binding"/>
    <property type="evidence" value="ECO:0007669"/>
    <property type="project" value="UniProtKB-KW"/>
</dbReference>
<evidence type="ECO:0000259" key="8">
    <source>
        <dbReference type="Pfam" id="PF08281"/>
    </source>
</evidence>
<dbReference type="EMBL" id="FONW01000005">
    <property type="protein sequence ID" value="SFF38095.1"/>
    <property type="molecule type" value="Genomic_DNA"/>
</dbReference>
<evidence type="ECO:0000259" key="7">
    <source>
        <dbReference type="Pfam" id="PF04542"/>
    </source>
</evidence>
<dbReference type="RefSeq" id="WP_170846946.1">
    <property type="nucleotide sequence ID" value="NZ_FONW01000005.1"/>
</dbReference>
<dbReference type="InterPro" id="IPR013325">
    <property type="entry name" value="RNA_pol_sigma_r2"/>
</dbReference>
<evidence type="ECO:0000256" key="1">
    <source>
        <dbReference type="ARBA" id="ARBA00010641"/>
    </source>
</evidence>
<accession>A0A1I2I714</accession>
<proteinExistence type="inferred from homology"/>
<dbReference type="AlphaFoldDB" id="A0A1I2I714"/>
<dbReference type="STRING" id="655355.SAMN05216283_105160"/>
<name>A0A1I2I714_9BACT</name>
<dbReference type="PROSITE" id="PS01063">
    <property type="entry name" value="SIGMA70_ECF"/>
    <property type="match status" value="1"/>
</dbReference>
<evidence type="ECO:0000256" key="3">
    <source>
        <dbReference type="ARBA" id="ARBA00023082"/>
    </source>
</evidence>
<keyword evidence="5 6" id="KW-0804">Transcription</keyword>
<dbReference type="InterPro" id="IPR000838">
    <property type="entry name" value="RNA_pol_sigma70_ECF_CS"/>
</dbReference>
<dbReference type="SUPFAM" id="SSF88659">
    <property type="entry name" value="Sigma3 and sigma4 domains of RNA polymerase sigma factors"/>
    <property type="match status" value="1"/>
</dbReference>
<evidence type="ECO:0000256" key="6">
    <source>
        <dbReference type="RuleBase" id="RU000716"/>
    </source>
</evidence>
<evidence type="ECO:0000256" key="5">
    <source>
        <dbReference type="ARBA" id="ARBA00023163"/>
    </source>
</evidence>
<evidence type="ECO:0000256" key="4">
    <source>
        <dbReference type="ARBA" id="ARBA00023125"/>
    </source>
</evidence>
<dbReference type="Proteomes" id="UP000198964">
    <property type="component" value="Unassembled WGS sequence"/>
</dbReference>
<feature type="domain" description="RNA polymerase sigma factor 70 region 4 type 2" evidence="8">
    <location>
        <begin position="124"/>
        <end position="176"/>
    </location>
</feature>
<evidence type="ECO:0000313" key="10">
    <source>
        <dbReference type="Proteomes" id="UP000198964"/>
    </source>
</evidence>
<dbReference type="InterPro" id="IPR014327">
    <property type="entry name" value="RNA_pol_sigma70_bacteroid"/>
</dbReference>
<dbReference type="InterPro" id="IPR013249">
    <property type="entry name" value="RNA_pol_sigma70_r4_t2"/>
</dbReference>
<dbReference type="InterPro" id="IPR039425">
    <property type="entry name" value="RNA_pol_sigma-70-like"/>
</dbReference>
<dbReference type="NCBIfam" id="TIGR02985">
    <property type="entry name" value="Sig70_bacteroi1"/>
    <property type="match status" value="1"/>
</dbReference>
<evidence type="ECO:0000256" key="2">
    <source>
        <dbReference type="ARBA" id="ARBA00023015"/>
    </source>
</evidence>
<dbReference type="Pfam" id="PF04542">
    <property type="entry name" value="Sigma70_r2"/>
    <property type="match status" value="1"/>
</dbReference>
<dbReference type="Gene3D" id="1.10.1740.10">
    <property type="match status" value="1"/>
</dbReference>
<dbReference type="InterPro" id="IPR013324">
    <property type="entry name" value="RNA_pol_sigma_r3/r4-like"/>
</dbReference>
<dbReference type="GO" id="GO:0016987">
    <property type="term" value="F:sigma factor activity"/>
    <property type="evidence" value="ECO:0007669"/>
    <property type="project" value="UniProtKB-KW"/>
</dbReference>
<keyword evidence="4 6" id="KW-0238">DNA-binding</keyword>
<reference evidence="9 10" key="1">
    <citation type="submission" date="2016-10" db="EMBL/GenBank/DDBJ databases">
        <authorList>
            <person name="de Groot N.N."/>
        </authorList>
    </citation>
    <scope>NUCLEOTIDE SEQUENCE [LARGE SCALE GENOMIC DNA]</scope>
    <source>
        <strain evidence="9 10">CGMCC 1.9156</strain>
    </source>
</reference>
<keyword evidence="10" id="KW-1185">Reference proteome</keyword>
<dbReference type="InterPro" id="IPR007627">
    <property type="entry name" value="RNA_pol_sigma70_r2"/>
</dbReference>
<dbReference type="InterPro" id="IPR014284">
    <property type="entry name" value="RNA_pol_sigma-70_dom"/>
</dbReference>
<dbReference type="PANTHER" id="PTHR43133:SF46">
    <property type="entry name" value="RNA POLYMERASE SIGMA-70 FACTOR ECF SUBFAMILY"/>
    <property type="match status" value="1"/>
</dbReference>
<gene>
    <name evidence="9" type="ORF">SAMN05216283_105160</name>
</gene>
<dbReference type="InterPro" id="IPR036388">
    <property type="entry name" value="WH-like_DNA-bd_sf"/>
</dbReference>
<dbReference type="GO" id="GO:0006352">
    <property type="term" value="P:DNA-templated transcription initiation"/>
    <property type="evidence" value="ECO:0007669"/>
    <property type="project" value="InterPro"/>
</dbReference>
<keyword evidence="3 6" id="KW-0731">Sigma factor</keyword>
<protein>
    <recommendedName>
        <fullName evidence="6">RNA polymerase sigma factor</fullName>
    </recommendedName>
</protein>
<keyword evidence="2 6" id="KW-0805">Transcription regulation</keyword>
<dbReference type="PANTHER" id="PTHR43133">
    <property type="entry name" value="RNA POLYMERASE ECF-TYPE SIGMA FACTO"/>
    <property type="match status" value="1"/>
</dbReference>
<feature type="domain" description="RNA polymerase sigma-70 region 2" evidence="7">
    <location>
        <begin position="27"/>
        <end position="93"/>
    </location>
</feature>
<comment type="similarity">
    <text evidence="1 6">Belongs to the sigma-70 factor family. ECF subfamily.</text>
</comment>